<dbReference type="AlphaFoldDB" id="A0A166TUB6"/>
<keyword evidence="2" id="KW-0378">Hydrolase</keyword>
<organism evidence="2 4">
    <name type="scientific">Clostridium coskatii</name>
    <dbReference type="NCBI Taxonomy" id="1705578"/>
    <lineage>
        <taxon>Bacteria</taxon>
        <taxon>Bacillati</taxon>
        <taxon>Bacillota</taxon>
        <taxon>Clostridia</taxon>
        <taxon>Eubacteriales</taxon>
        <taxon>Clostridiaceae</taxon>
        <taxon>Clostridium</taxon>
    </lineage>
</organism>
<evidence type="ECO:0000313" key="2">
    <source>
        <dbReference type="EMBL" id="OAA94104.1"/>
    </source>
</evidence>
<protein>
    <submittedName>
        <fullName evidence="2">Sporulation initiation inhibitor protein Soj</fullName>
        <ecNumber evidence="2">3.6.-.-</ecNumber>
    </submittedName>
</protein>
<dbReference type="EMBL" id="LROR01000032">
    <property type="protein sequence ID" value="OBR96666.1"/>
    <property type="molecule type" value="Genomic_DNA"/>
</dbReference>
<dbReference type="InterPro" id="IPR027417">
    <property type="entry name" value="P-loop_NTPase"/>
</dbReference>
<dbReference type="RefSeq" id="WP_063600491.1">
    <property type="nucleotide sequence ID" value="NZ_LITQ01000008.1"/>
</dbReference>
<proteinExistence type="predicted"/>
<dbReference type="PANTHER" id="PTHR13696">
    <property type="entry name" value="P-LOOP CONTAINING NUCLEOSIDE TRIPHOSPHATE HYDROLASE"/>
    <property type="match status" value="1"/>
</dbReference>
<keyword evidence="5" id="KW-1185">Reference proteome</keyword>
<dbReference type="EMBL" id="LITQ01000008">
    <property type="protein sequence ID" value="OAA94104.1"/>
    <property type="molecule type" value="Genomic_DNA"/>
</dbReference>
<gene>
    <name evidence="2" type="primary">soj_4</name>
    <name evidence="3" type="synonym">soj_1</name>
    <name evidence="3" type="ORF">CLCOS_08280</name>
    <name evidence="2" type="ORF">WX73_03674</name>
</gene>
<name>A0A166TUB6_9CLOT</name>
<evidence type="ECO:0000313" key="4">
    <source>
        <dbReference type="Proteomes" id="UP000077384"/>
    </source>
</evidence>
<dbReference type="CDD" id="cd02042">
    <property type="entry name" value="ParAB_family"/>
    <property type="match status" value="1"/>
</dbReference>
<dbReference type="Gene3D" id="3.40.50.300">
    <property type="entry name" value="P-loop containing nucleotide triphosphate hydrolases"/>
    <property type="match status" value="1"/>
</dbReference>
<dbReference type="SUPFAM" id="SSF52540">
    <property type="entry name" value="P-loop containing nucleoside triphosphate hydrolases"/>
    <property type="match status" value="1"/>
</dbReference>
<dbReference type="PATRIC" id="fig|1705578.3.peg.3669"/>
<feature type="domain" description="AAA" evidence="1">
    <location>
        <begin position="1"/>
        <end position="177"/>
    </location>
</feature>
<dbReference type="GO" id="GO:0016787">
    <property type="term" value="F:hydrolase activity"/>
    <property type="evidence" value="ECO:0007669"/>
    <property type="project" value="UniProtKB-KW"/>
</dbReference>
<dbReference type="InterPro" id="IPR050678">
    <property type="entry name" value="DNA_Partitioning_ATPase"/>
</dbReference>
<dbReference type="Proteomes" id="UP000093694">
    <property type="component" value="Unassembled WGS sequence"/>
</dbReference>
<dbReference type="Proteomes" id="UP000077384">
    <property type="component" value="Unassembled WGS sequence"/>
</dbReference>
<accession>A0A166TUB6</accession>
<evidence type="ECO:0000313" key="3">
    <source>
        <dbReference type="EMBL" id="OBR96666.1"/>
    </source>
</evidence>
<evidence type="ECO:0000259" key="1">
    <source>
        <dbReference type="Pfam" id="PF13614"/>
    </source>
</evidence>
<sequence length="252" mass="28629">MKVISLINLKGGVGKTISSINIACILASKGNSVLIIDNDKQGNTSKFFNVHDYDEPGISEVLTIKDFDIERVIKNTKYSGLDVIQANMTLLRANKEVLMDVSRPQQTRLKRALKKIEYKYDYCVIDNAPDINMSIINALVASDDVLVPIKVDKFAFDGLEQLTEQIEEVKEFNEHLQFKGCFITMFRKNKVNMQGAEWIRNNGNYPMFKTIIRNTVKVDETTFTGQSLQEYAKNSTAAKDYLSLVNEYLECD</sequence>
<reference evidence="2 4" key="1">
    <citation type="journal article" date="2015" name="Biotechnol. Bioeng.">
        <title>Genome sequence and phenotypic characterization of Caulobacter segnis.</title>
        <authorList>
            <person name="Patel S."/>
            <person name="Fletcher B."/>
            <person name="Scott D.C."/>
            <person name="Ely B."/>
        </authorList>
    </citation>
    <scope>NUCLEOTIDE SEQUENCE [LARGE SCALE GENOMIC DNA]</scope>
    <source>
        <strain evidence="2 4">PS02</strain>
    </source>
</reference>
<dbReference type="EC" id="3.6.-.-" evidence="2"/>
<dbReference type="Pfam" id="PF13614">
    <property type="entry name" value="AAA_31"/>
    <property type="match status" value="1"/>
</dbReference>
<evidence type="ECO:0000313" key="5">
    <source>
        <dbReference type="Proteomes" id="UP000093694"/>
    </source>
</evidence>
<dbReference type="PIRSF" id="PIRSF009320">
    <property type="entry name" value="Nuc_binding_HP_1000"/>
    <property type="match status" value="1"/>
</dbReference>
<dbReference type="InterPro" id="IPR025669">
    <property type="entry name" value="AAA_dom"/>
</dbReference>
<dbReference type="PANTHER" id="PTHR13696:SF52">
    <property type="entry name" value="PARA FAMILY PROTEIN CT_582"/>
    <property type="match status" value="1"/>
</dbReference>
<reference evidence="3 5" key="2">
    <citation type="journal article" date="2016" name="Front. Microbiol.">
        <title>Industrial Acetogenic Biocatalysts: A Comparative Metabolic and Genomic Analysis.</title>
        <authorList>
            <person name="Bengelsdorf F."/>
            <person name="Poehlein A."/>
            <person name="Sonja S."/>
            <person name="Erz C."/>
            <person name="Hummel T."/>
            <person name="Hoffmeister S."/>
            <person name="Daniel R."/>
            <person name="Durre P."/>
        </authorList>
    </citation>
    <scope>NUCLEOTIDE SEQUENCE [LARGE SCALE GENOMIC DNA]</scope>
    <source>
        <strain evidence="3 5">PTA-10522</strain>
    </source>
</reference>
<comment type="caution">
    <text evidence="2">The sequence shown here is derived from an EMBL/GenBank/DDBJ whole genome shotgun (WGS) entry which is preliminary data.</text>
</comment>